<dbReference type="Pfam" id="PF00854">
    <property type="entry name" value="PTR2"/>
    <property type="match status" value="1"/>
</dbReference>
<dbReference type="InParanoid" id="A0A804J0F6"/>
<evidence type="ECO:0000256" key="5">
    <source>
        <dbReference type="ARBA" id="ARBA00023136"/>
    </source>
</evidence>
<gene>
    <name evidence="7" type="ORF">GSMUA_255740.1</name>
</gene>
<dbReference type="Gene3D" id="1.20.1250.20">
    <property type="entry name" value="MFS general substrate transporter like domains"/>
    <property type="match status" value="1"/>
</dbReference>
<proteinExistence type="inferred from homology"/>
<feature type="transmembrane region" description="Helical" evidence="6">
    <location>
        <begin position="217"/>
        <end position="237"/>
    </location>
</feature>
<dbReference type="GO" id="GO:0022857">
    <property type="term" value="F:transmembrane transporter activity"/>
    <property type="evidence" value="ECO:0000318"/>
    <property type="project" value="GO_Central"/>
</dbReference>
<dbReference type="PANTHER" id="PTHR11654">
    <property type="entry name" value="OLIGOPEPTIDE TRANSPORTER-RELATED"/>
    <property type="match status" value="1"/>
</dbReference>
<keyword evidence="3 6" id="KW-0812">Transmembrane</keyword>
<evidence type="ECO:0000256" key="4">
    <source>
        <dbReference type="ARBA" id="ARBA00022989"/>
    </source>
</evidence>
<dbReference type="EMBL" id="HG996470">
    <property type="protein sequence ID" value="CAG1837397.1"/>
    <property type="molecule type" value="Genomic_DNA"/>
</dbReference>
<dbReference type="FunCoup" id="A0A804J0F6">
    <property type="interactions" value="1298"/>
</dbReference>
<evidence type="ECO:0000313" key="9">
    <source>
        <dbReference type="Proteomes" id="UP000012960"/>
    </source>
</evidence>
<feature type="transmembrane region" description="Helical" evidence="6">
    <location>
        <begin position="341"/>
        <end position="361"/>
    </location>
</feature>
<keyword evidence="4 6" id="KW-1133">Transmembrane helix</keyword>
<evidence type="ECO:0000256" key="1">
    <source>
        <dbReference type="ARBA" id="ARBA00004141"/>
    </source>
</evidence>
<evidence type="ECO:0000256" key="6">
    <source>
        <dbReference type="SAM" id="Phobius"/>
    </source>
</evidence>
<dbReference type="KEGG" id="mus:103983848"/>
<feature type="transmembrane region" description="Helical" evidence="6">
    <location>
        <begin position="373"/>
        <end position="395"/>
    </location>
</feature>
<dbReference type="GO" id="GO:0016020">
    <property type="term" value="C:membrane"/>
    <property type="evidence" value="ECO:0000318"/>
    <property type="project" value="GO_Central"/>
</dbReference>
<reference evidence="7" key="1">
    <citation type="submission" date="2021-03" db="EMBL/GenBank/DDBJ databases">
        <authorList>
            <consortium name="Genoscope - CEA"/>
            <person name="William W."/>
        </authorList>
    </citation>
    <scope>NUCLEOTIDE SEQUENCE</scope>
    <source>
        <strain evidence="7">Doubled-haploid Pahang</strain>
    </source>
</reference>
<feature type="transmembrane region" description="Helical" evidence="6">
    <location>
        <begin position="109"/>
        <end position="127"/>
    </location>
</feature>
<evidence type="ECO:0000256" key="3">
    <source>
        <dbReference type="ARBA" id="ARBA00022692"/>
    </source>
</evidence>
<protein>
    <submittedName>
        <fullName evidence="7">(wild Malaysian banana) hypothetical protein</fullName>
    </submittedName>
</protein>
<dbReference type="SUPFAM" id="SSF103473">
    <property type="entry name" value="MFS general substrate transporter"/>
    <property type="match status" value="1"/>
</dbReference>
<evidence type="ECO:0000256" key="2">
    <source>
        <dbReference type="ARBA" id="ARBA00005982"/>
    </source>
</evidence>
<feature type="transmembrane region" description="Helical" evidence="6">
    <location>
        <begin position="189"/>
        <end position="211"/>
    </location>
</feature>
<dbReference type="InterPro" id="IPR000109">
    <property type="entry name" value="POT_fam"/>
</dbReference>
<sequence length="567" mass="62018">MEREDALESGEGRALLPLNVENESSHHGPRSHYKPSNSKAPAIILGFEYLDSVAFNGVGANLIVYLHTVLHGNNAANAANVGTWSGTCFLTPLFGAVVADTYWGNYKTILYSLVVYLLGMITITSAAFSASSKLYQCEGGSCQTASSLLFCGLYLVAIGSGGVKAALLPFGAEQFDDENPLEREKKGAFFGWFYLCITLGALTSGIFIVWIQENIDWGLGYGIATFCMASALAAFVLGTPSFRRRLPSGSPLQSILQVLVASYKKRNAETPRDSSLLYEADKNLSDLGQQRLAHTNEFRFLDKAATISALDLKDGSPQSSWSLCTVTQVEELKMFLRLIPIWANSIVYAAVFAQMFTTFIQQGSAMNTKIGSFSIPPASLCSFEIISVMGWVFVYNNIISPAAKRYFGNGVGFSQLQRMGIGRFLLILAMLTASYNESRRLESVKGGETLSIAWQLPQFFVLASSEVFNNITQLEFFFAQAPDRMKSICTAMVLFSMSLGNYLNSFIITVIADVTSRGGVTGWIPDDLNKGHLDYYFLVLAGISTVNFFVYVAFAGNYTLKKVISES</sequence>
<dbReference type="EnsemblPlants" id="Ma05_t03480.1">
    <property type="protein sequence ID" value="Ma05_p03480.1"/>
    <property type="gene ID" value="Ma05_g03480"/>
</dbReference>
<keyword evidence="5 6" id="KW-0472">Membrane</keyword>
<keyword evidence="9" id="KW-1185">Reference proteome</keyword>
<organism evidence="8 9">
    <name type="scientific">Musa acuminata subsp. malaccensis</name>
    <name type="common">Wild banana</name>
    <name type="synonym">Musa malaccensis</name>
    <dbReference type="NCBI Taxonomy" id="214687"/>
    <lineage>
        <taxon>Eukaryota</taxon>
        <taxon>Viridiplantae</taxon>
        <taxon>Streptophyta</taxon>
        <taxon>Embryophyta</taxon>
        <taxon>Tracheophyta</taxon>
        <taxon>Spermatophyta</taxon>
        <taxon>Magnoliopsida</taxon>
        <taxon>Liliopsida</taxon>
        <taxon>Zingiberales</taxon>
        <taxon>Musaceae</taxon>
        <taxon>Musa</taxon>
    </lineage>
</organism>
<dbReference type="OMA" id="ENESSHH"/>
<name>A0A804J0F6_MUSAM</name>
<feature type="transmembrane region" description="Helical" evidence="6">
    <location>
        <begin position="147"/>
        <end position="168"/>
    </location>
</feature>
<dbReference type="Gramene" id="Ma05_t03480.1">
    <property type="protein sequence ID" value="Ma05_p03480.1"/>
    <property type="gene ID" value="Ma05_g03480"/>
</dbReference>
<dbReference type="InterPro" id="IPR036259">
    <property type="entry name" value="MFS_trans_sf"/>
</dbReference>
<reference evidence="8" key="2">
    <citation type="submission" date="2021-05" db="UniProtKB">
        <authorList>
            <consortium name="EnsemblPlants"/>
        </authorList>
    </citation>
    <scope>IDENTIFICATION</scope>
    <source>
        <strain evidence="8">subsp. malaccensis</strain>
    </source>
</reference>
<comment type="similarity">
    <text evidence="2">Belongs to the major facilitator superfamily. Proton-dependent oligopeptide transporter (POT/PTR) (TC 2.A.17) family.</text>
</comment>
<evidence type="ECO:0000313" key="8">
    <source>
        <dbReference type="EnsemblPlants" id="Ma05_p03480.1"/>
    </source>
</evidence>
<accession>A0A804J0F6</accession>
<dbReference type="AlphaFoldDB" id="A0A804J0F6"/>
<feature type="transmembrane region" description="Helical" evidence="6">
    <location>
        <begin position="491"/>
        <end position="515"/>
    </location>
</feature>
<evidence type="ECO:0000313" key="7">
    <source>
        <dbReference type="EMBL" id="CAG1837397.1"/>
    </source>
</evidence>
<dbReference type="OrthoDB" id="8904098at2759"/>
<dbReference type="Proteomes" id="UP000012960">
    <property type="component" value="Unplaced"/>
</dbReference>
<comment type="subcellular location">
    <subcellularLocation>
        <location evidence="1">Membrane</location>
        <topology evidence="1">Multi-pass membrane protein</topology>
    </subcellularLocation>
</comment>
<dbReference type="GO" id="GO:0055085">
    <property type="term" value="P:transmembrane transport"/>
    <property type="evidence" value="ECO:0000318"/>
    <property type="project" value="GO_Central"/>
</dbReference>
<feature type="transmembrane region" description="Helical" evidence="6">
    <location>
        <begin position="535"/>
        <end position="554"/>
    </location>
</feature>